<reference evidence="7 8" key="1">
    <citation type="journal article" date="2019" name="Int. J. Syst. Evol. Microbiol.">
        <title>The Global Catalogue of Microorganisms (GCM) 10K type strain sequencing project: providing services to taxonomists for standard genome sequencing and annotation.</title>
        <authorList>
            <consortium name="The Broad Institute Genomics Platform"/>
            <consortium name="The Broad Institute Genome Sequencing Center for Infectious Disease"/>
            <person name="Wu L."/>
            <person name="Ma J."/>
        </authorList>
    </citation>
    <scope>NUCLEOTIDE SEQUENCE [LARGE SCALE GENOMIC DNA]</scope>
    <source>
        <strain evidence="7 8">JCM 15115</strain>
    </source>
</reference>
<dbReference type="RefSeq" id="WP_343801091.1">
    <property type="nucleotide sequence ID" value="NZ_BAAADE010000001.1"/>
</dbReference>
<dbReference type="Gene3D" id="3.40.50.300">
    <property type="entry name" value="P-loop containing nucleotide triphosphate hydrolases"/>
    <property type="match status" value="1"/>
</dbReference>
<evidence type="ECO:0000313" key="7">
    <source>
        <dbReference type="EMBL" id="GAA0593558.1"/>
    </source>
</evidence>
<evidence type="ECO:0000256" key="2">
    <source>
        <dbReference type="ARBA" id="ARBA00005417"/>
    </source>
</evidence>
<keyword evidence="3" id="KW-0813">Transport</keyword>
<dbReference type="Pfam" id="PF00005">
    <property type="entry name" value="ABC_tran"/>
    <property type="match status" value="1"/>
</dbReference>
<keyword evidence="4" id="KW-0547">Nucleotide-binding</keyword>
<dbReference type="CDD" id="cd03257">
    <property type="entry name" value="ABC_NikE_OppD_transporters"/>
    <property type="match status" value="1"/>
</dbReference>
<dbReference type="InterPro" id="IPR050319">
    <property type="entry name" value="ABC_transp_ATP-bind"/>
</dbReference>
<organism evidence="7 8">
    <name type="scientific">Paenochrobactrum glaciei</name>
    <dbReference type="NCBI Taxonomy" id="486407"/>
    <lineage>
        <taxon>Bacteria</taxon>
        <taxon>Pseudomonadati</taxon>
        <taxon>Pseudomonadota</taxon>
        <taxon>Alphaproteobacteria</taxon>
        <taxon>Hyphomicrobiales</taxon>
        <taxon>Brucellaceae</taxon>
        <taxon>Paenochrobactrum</taxon>
    </lineage>
</organism>
<keyword evidence="8" id="KW-1185">Reference proteome</keyword>
<sequence length="256" mass="28294">MTDQVILQAEGLKFGFPGTNKLILNDVSLSISRGETLALVGRSGSGKSTLARILLRLMKPQRGQISFNGADWLALQGKHLRQMRAKMQMVFQDPLAAFNPHSTICTLLDEPLRIHGMREVHQRAIMITQLLHRVALDPALITRRVDEVSGGQRQRIAIARALATKPELIVLDEAVASLDVSVRAHILDLLQDIQAQDQTSYLFITHDLAVAKKIAHKIAVIDEGKIVEYGRADDILDDPQTAITKALIAASPRLKR</sequence>
<evidence type="ECO:0000259" key="6">
    <source>
        <dbReference type="PROSITE" id="PS50893"/>
    </source>
</evidence>
<evidence type="ECO:0000256" key="3">
    <source>
        <dbReference type="ARBA" id="ARBA00022448"/>
    </source>
</evidence>
<evidence type="ECO:0000256" key="1">
    <source>
        <dbReference type="ARBA" id="ARBA00004533"/>
    </source>
</evidence>
<proteinExistence type="inferred from homology"/>
<evidence type="ECO:0000256" key="5">
    <source>
        <dbReference type="ARBA" id="ARBA00022840"/>
    </source>
</evidence>
<accession>A0ABN1FLV9</accession>
<dbReference type="GO" id="GO:0005524">
    <property type="term" value="F:ATP binding"/>
    <property type="evidence" value="ECO:0007669"/>
    <property type="project" value="UniProtKB-KW"/>
</dbReference>
<dbReference type="InterPro" id="IPR027417">
    <property type="entry name" value="P-loop_NTPase"/>
</dbReference>
<protein>
    <submittedName>
        <fullName evidence="7">ATP-binding cassette domain-containing protein</fullName>
    </submittedName>
</protein>
<name>A0ABN1FLV9_9HYPH</name>
<dbReference type="PROSITE" id="PS00211">
    <property type="entry name" value="ABC_TRANSPORTER_1"/>
    <property type="match status" value="1"/>
</dbReference>
<feature type="domain" description="ABC transporter" evidence="6">
    <location>
        <begin position="7"/>
        <end position="248"/>
    </location>
</feature>
<dbReference type="InterPro" id="IPR003593">
    <property type="entry name" value="AAA+_ATPase"/>
</dbReference>
<dbReference type="PROSITE" id="PS50893">
    <property type="entry name" value="ABC_TRANSPORTER_2"/>
    <property type="match status" value="1"/>
</dbReference>
<dbReference type="PANTHER" id="PTHR43776">
    <property type="entry name" value="TRANSPORT ATP-BINDING PROTEIN"/>
    <property type="match status" value="1"/>
</dbReference>
<dbReference type="SUPFAM" id="SSF52540">
    <property type="entry name" value="P-loop containing nucleoside triphosphate hydrolases"/>
    <property type="match status" value="1"/>
</dbReference>
<dbReference type="EMBL" id="BAAADE010000001">
    <property type="protein sequence ID" value="GAA0593558.1"/>
    <property type="molecule type" value="Genomic_DNA"/>
</dbReference>
<dbReference type="InterPro" id="IPR017871">
    <property type="entry name" value="ABC_transporter-like_CS"/>
</dbReference>
<comment type="caution">
    <text evidence="7">The sequence shown here is derived from an EMBL/GenBank/DDBJ whole genome shotgun (WGS) entry which is preliminary data.</text>
</comment>
<dbReference type="Proteomes" id="UP001424441">
    <property type="component" value="Unassembled WGS sequence"/>
</dbReference>
<comment type="similarity">
    <text evidence="2">Belongs to the ABC transporter superfamily.</text>
</comment>
<gene>
    <name evidence="7" type="ORF">GCM10008943_05780</name>
</gene>
<evidence type="ECO:0000256" key="4">
    <source>
        <dbReference type="ARBA" id="ARBA00022741"/>
    </source>
</evidence>
<keyword evidence="5 7" id="KW-0067">ATP-binding</keyword>
<dbReference type="InterPro" id="IPR003439">
    <property type="entry name" value="ABC_transporter-like_ATP-bd"/>
</dbReference>
<evidence type="ECO:0000313" key="8">
    <source>
        <dbReference type="Proteomes" id="UP001424441"/>
    </source>
</evidence>
<dbReference type="SMART" id="SM00382">
    <property type="entry name" value="AAA"/>
    <property type="match status" value="1"/>
</dbReference>
<comment type="subcellular location">
    <subcellularLocation>
        <location evidence="1">Cell inner membrane</location>
    </subcellularLocation>
</comment>